<proteinExistence type="predicted"/>
<reference evidence="6 7" key="1">
    <citation type="submission" date="2016-11" db="EMBL/GenBank/DDBJ databases">
        <authorList>
            <person name="Jaros S."/>
            <person name="Januszkiewicz K."/>
            <person name="Wedrychowicz H."/>
        </authorList>
    </citation>
    <scope>NUCLEOTIDE SEQUENCE [LARGE SCALE GENOMIC DNA]</scope>
    <source>
        <strain evidence="6 7">Con a/3</strain>
    </source>
</reference>
<dbReference type="RefSeq" id="WP_077364278.1">
    <property type="nucleotide sequence ID" value="NZ_MQMF01000003.1"/>
</dbReference>
<comment type="subcellular location">
    <subcellularLocation>
        <location evidence="1">Membrane</location>
        <topology evidence="1">Multi-pass membrane protein</topology>
    </subcellularLocation>
</comment>
<dbReference type="GO" id="GO:0005886">
    <property type="term" value="C:plasma membrane"/>
    <property type="evidence" value="ECO:0007669"/>
    <property type="project" value="TreeGrafter"/>
</dbReference>
<evidence type="ECO:0000256" key="1">
    <source>
        <dbReference type="ARBA" id="ARBA00004141"/>
    </source>
</evidence>
<feature type="transmembrane region" description="Helical" evidence="5">
    <location>
        <begin position="224"/>
        <end position="252"/>
    </location>
</feature>
<evidence type="ECO:0000313" key="7">
    <source>
        <dbReference type="Proteomes" id="UP000188597"/>
    </source>
</evidence>
<organism evidence="6 7">
    <name type="scientific">Fictibacillus arsenicus</name>
    <dbReference type="NCBI Taxonomy" id="255247"/>
    <lineage>
        <taxon>Bacteria</taxon>
        <taxon>Bacillati</taxon>
        <taxon>Bacillota</taxon>
        <taxon>Bacilli</taxon>
        <taxon>Bacillales</taxon>
        <taxon>Fictibacillaceae</taxon>
        <taxon>Fictibacillus</taxon>
    </lineage>
</organism>
<protein>
    <submittedName>
        <fullName evidence="6">ABC transporter permease</fullName>
    </submittedName>
</protein>
<dbReference type="PANTHER" id="PTHR33514:SF1">
    <property type="entry name" value="ABC TRANSPORTER PERMEASE"/>
    <property type="match status" value="1"/>
</dbReference>
<dbReference type="OrthoDB" id="92887at2"/>
<gene>
    <name evidence="6" type="ORF">UN64_15220</name>
</gene>
<dbReference type="InterPro" id="IPR003339">
    <property type="entry name" value="ABC/ECF_trnsptr_transmembrane"/>
</dbReference>
<keyword evidence="4 5" id="KW-0472">Membrane</keyword>
<evidence type="ECO:0000313" key="6">
    <source>
        <dbReference type="EMBL" id="OOE10703.1"/>
    </source>
</evidence>
<comment type="caution">
    <text evidence="6">The sequence shown here is derived from an EMBL/GenBank/DDBJ whole genome shotgun (WGS) entry which is preliminary data.</text>
</comment>
<feature type="transmembrane region" description="Helical" evidence="5">
    <location>
        <begin position="61"/>
        <end position="83"/>
    </location>
</feature>
<sequence>MCMNISFEESWLHKVNPALKLFTLTFLFVFAVTIHHLNYMITFTLTVSILFFFCTGQPYKHLLLFLLPFLLVFFSTAVSMILFGKGETTLFKWGLVNVTEESLYRGLHLGFRALVFAMMGITFVLTTKPVQLFYSLMQQLKLHPKYAYSFMAAIRLIPIMFEELQTIRDARKVRGIQSQKGLSGVLKSIKSLPIPLLSQSIRRAFRIAVAMEAKRFNSSNARTFYYHIGFSIYDLLFIVYFVLTISLAYFFALEFPLFPVTDVRH</sequence>
<evidence type="ECO:0000256" key="2">
    <source>
        <dbReference type="ARBA" id="ARBA00022692"/>
    </source>
</evidence>
<dbReference type="Pfam" id="PF02361">
    <property type="entry name" value="CbiQ"/>
    <property type="match status" value="1"/>
</dbReference>
<evidence type="ECO:0000256" key="4">
    <source>
        <dbReference type="ARBA" id="ARBA00023136"/>
    </source>
</evidence>
<accession>A0A1V3G6S3</accession>
<keyword evidence="3 5" id="KW-1133">Transmembrane helix</keyword>
<dbReference type="PANTHER" id="PTHR33514">
    <property type="entry name" value="PROTEIN ABCI12, CHLOROPLASTIC"/>
    <property type="match status" value="1"/>
</dbReference>
<evidence type="ECO:0000256" key="5">
    <source>
        <dbReference type="SAM" id="Phobius"/>
    </source>
</evidence>
<dbReference type="CDD" id="cd16914">
    <property type="entry name" value="EcfT"/>
    <property type="match status" value="1"/>
</dbReference>
<feature type="transmembrane region" description="Helical" evidence="5">
    <location>
        <begin position="103"/>
        <end position="126"/>
    </location>
</feature>
<dbReference type="Proteomes" id="UP000188597">
    <property type="component" value="Unassembled WGS sequence"/>
</dbReference>
<keyword evidence="2 5" id="KW-0812">Transmembrane</keyword>
<dbReference type="AlphaFoldDB" id="A0A1V3G6S3"/>
<dbReference type="EMBL" id="MQMF01000003">
    <property type="protein sequence ID" value="OOE10703.1"/>
    <property type="molecule type" value="Genomic_DNA"/>
</dbReference>
<name>A0A1V3G6S3_9BACL</name>
<evidence type="ECO:0000256" key="3">
    <source>
        <dbReference type="ARBA" id="ARBA00022989"/>
    </source>
</evidence>